<gene>
    <name evidence="7" type="ORF">IAD15_02770</name>
</gene>
<dbReference type="InterPro" id="IPR033132">
    <property type="entry name" value="GH_1_N_CS"/>
</dbReference>
<dbReference type="GO" id="GO:0016052">
    <property type="term" value="P:carbohydrate catabolic process"/>
    <property type="evidence" value="ECO:0007669"/>
    <property type="project" value="TreeGrafter"/>
</dbReference>
<name>A0A9D1KYX8_9FIRM</name>
<evidence type="ECO:0000256" key="4">
    <source>
        <dbReference type="PROSITE-ProRule" id="PRU10055"/>
    </source>
</evidence>
<dbReference type="GO" id="GO:0005829">
    <property type="term" value="C:cytosol"/>
    <property type="evidence" value="ECO:0007669"/>
    <property type="project" value="TreeGrafter"/>
</dbReference>
<comment type="similarity">
    <text evidence="1 5">Belongs to the glycosyl hydrolase 1 family.</text>
</comment>
<evidence type="ECO:0000256" key="5">
    <source>
        <dbReference type="RuleBase" id="RU003690"/>
    </source>
</evidence>
<dbReference type="Pfam" id="PF00232">
    <property type="entry name" value="Glyco_hydro_1"/>
    <property type="match status" value="1"/>
</dbReference>
<evidence type="ECO:0000256" key="2">
    <source>
        <dbReference type="ARBA" id="ARBA00022801"/>
    </source>
</evidence>
<sequence length="499" mass="56615">MPFPTHFLWGGATSANQIEGAYLEDGKCLSVDDVIGRLVPSNATQAQPTGKRSLTEVSSAEIEDAIHSTDMSRYAKRHGIDFYHHYKEDIALLAQMGFKVFRLSIAWSRIFPEAHGQSNPAGLAFYEDVFRTLKAYGIEPLVTISHYDAPLYIATDYHGWQNREVLDLFIRFMHTVVDHFHPYVKYWLTFNELDGIKHHPFDAGALVEDHFAPEDFETAIYQATHHQLLASALTVQYVHQIDPDAQVGCMTAYHPFYPMTPDPQDVLDAMKKTEESLESTDIQVFGAYSPALIKQLEQRKIHIQMDEKDAEILAYGTVDFVSFSYYSSATATSHPLEEEDGDIYTFINGPRNPYLKKSEWGSAIDPLGLRISLNQLYARYHLPLFIVENGLGAKDVLQADGTIEDDERIAYLKEHLICLHDAIQIDCIPVMGYTSWGCIDCVSAGSSQMSKRYGFIYVDLDDEGQGTYRRYPKKSFYWYQRVIATNGASLFENETKNAL</sequence>
<evidence type="ECO:0000256" key="1">
    <source>
        <dbReference type="ARBA" id="ARBA00010838"/>
    </source>
</evidence>
<proteinExistence type="inferred from homology"/>
<reference evidence="7" key="1">
    <citation type="submission" date="2020-10" db="EMBL/GenBank/DDBJ databases">
        <authorList>
            <person name="Gilroy R."/>
        </authorList>
    </citation>
    <scope>NUCLEOTIDE SEQUENCE</scope>
    <source>
        <strain evidence="7">CHK195-11698</strain>
    </source>
</reference>
<dbReference type="InterPro" id="IPR001360">
    <property type="entry name" value="Glyco_hydro_1"/>
</dbReference>
<evidence type="ECO:0000256" key="3">
    <source>
        <dbReference type="ARBA" id="ARBA00023295"/>
    </source>
</evidence>
<evidence type="ECO:0000313" key="8">
    <source>
        <dbReference type="Proteomes" id="UP000824175"/>
    </source>
</evidence>
<dbReference type="SUPFAM" id="SSF51445">
    <property type="entry name" value="(Trans)glycosidases"/>
    <property type="match status" value="1"/>
</dbReference>
<dbReference type="InterPro" id="IPR018120">
    <property type="entry name" value="Glyco_hydro_1_AS"/>
</dbReference>
<feature type="active site" description="Nucleophile" evidence="4">
    <location>
        <position position="388"/>
    </location>
</feature>
<accession>A0A9D1KYX8</accession>
<dbReference type="FunFam" id="3.20.20.80:FF:000004">
    <property type="entry name" value="Beta-glucosidase 6-phospho-beta-glucosidase"/>
    <property type="match status" value="1"/>
</dbReference>
<comment type="caution">
    <text evidence="7">The sequence shown here is derived from an EMBL/GenBank/DDBJ whole genome shotgun (WGS) entry which is preliminary data.</text>
</comment>
<evidence type="ECO:0000313" key="7">
    <source>
        <dbReference type="EMBL" id="HIU12973.1"/>
    </source>
</evidence>
<dbReference type="PROSITE" id="PS00572">
    <property type="entry name" value="GLYCOSYL_HYDROL_F1_1"/>
    <property type="match status" value="1"/>
</dbReference>
<dbReference type="EMBL" id="DVMJ01000019">
    <property type="protein sequence ID" value="HIU12973.1"/>
    <property type="molecule type" value="Genomic_DNA"/>
</dbReference>
<dbReference type="AlphaFoldDB" id="A0A9D1KYX8"/>
<dbReference type="GO" id="GO:0008422">
    <property type="term" value="F:beta-glucosidase activity"/>
    <property type="evidence" value="ECO:0007669"/>
    <property type="project" value="TreeGrafter"/>
</dbReference>
<keyword evidence="3 6" id="KW-0326">Glycosidase</keyword>
<dbReference type="PROSITE" id="PS00653">
    <property type="entry name" value="GLYCOSYL_HYDROL_F1_2"/>
    <property type="match status" value="1"/>
</dbReference>
<organism evidence="7 8">
    <name type="scientific">Candidatus Fimiplasma intestinipullorum</name>
    <dbReference type="NCBI Taxonomy" id="2840825"/>
    <lineage>
        <taxon>Bacteria</taxon>
        <taxon>Bacillati</taxon>
        <taxon>Bacillota</taxon>
        <taxon>Clostridia</taxon>
        <taxon>Eubacteriales</taxon>
        <taxon>Candidatus Fimiplasma</taxon>
    </lineage>
</organism>
<dbReference type="Proteomes" id="UP000824175">
    <property type="component" value="Unassembled WGS sequence"/>
</dbReference>
<reference evidence="7" key="2">
    <citation type="journal article" date="2021" name="PeerJ">
        <title>Extensive microbial diversity within the chicken gut microbiome revealed by metagenomics and culture.</title>
        <authorList>
            <person name="Gilroy R."/>
            <person name="Ravi A."/>
            <person name="Getino M."/>
            <person name="Pursley I."/>
            <person name="Horton D.L."/>
            <person name="Alikhan N.F."/>
            <person name="Baker D."/>
            <person name="Gharbi K."/>
            <person name="Hall N."/>
            <person name="Watson M."/>
            <person name="Adriaenssens E.M."/>
            <person name="Foster-Nyarko E."/>
            <person name="Jarju S."/>
            <person name="Secka A."/>
            <person name="Antonio M."/>
            <person name="Oren A."/>
            <person name="Chaudhuri R.R."/>
            <person name="La Ragione R."/>
            <person name="Hildebrand F."/>
            <person name="Pallen M.J."/>
        </authorList>
    </citation>
    <scope>NUCLEOTIDE SEQUENCE</scope>
    <source>
        <strain evidence="7">CHK195-11698</strain>
    </source>
</reference>
<dbReference type="PANTHER" id="PTHR10353:SF122">
    <property type="entry name" value="6-PHOSPHO-BETA-GLUCOSIDASE ASCB-RELATED"/>
    <property type="match status" value="1"/>
</dbReference>
<dbReference type="Gene3D" id="3.20.20.80">
    <property type="entry name" value="Glycosidases"/>
    <property type="match status" value="1"/>
</dbReference>
<protein>
    <submittedName>
        <fullName evidence="7">Family 1 glycosylhydrolase</fullName>
    </submittedName>
</protein>
<dbReference type="PANTHER" id="PTHR10353">
    <property type="entry name" value="GLYCOSYL HYDROLASE"/>
    <property type="match status" value="1"/>
</dbReference>
<evidence type="ECO:0000256" key="6">
    <source>
        <dbReference type="RuleBase" id="RU004468"/>
    </source>
</evidence>
<dbReference type="PRINTS" id="PR00131">
    <property type="entry name" value="GLHYDRLASE1"/>
</dbReference>
<dbReference type="InterPro" id="IPR017853">
    <property type="entry name" value="GH"/>
</dbReference>
<keyword evidence="2 6" id="KW-0378">Hydrolase</keyword>